<dbReference type="Gene3D" id="3.30.420.240">
    <property type="match status" value="1"/>
</dbReference>
<keyword evidence="1" id="KW-1188">Viral release from host cell</keyword>
<accession>A0A285QH69</accession>
<sequence length="436" mass="46029">MSTDVRALLARLAILPADEIGVLLRKLSPVERRALNDAWHLWAHAGQVAPPGDWRVWLIRAGRGFGKTRAGAEWLSACARTMPQARIALIGSSGDEARRVMVEGASGLLAVARDGEAIDWAPASGRLTFASGAQAWVYSAEASESLRGPEHHLAWCDELAKWRRGDAAWDNLLMGLRLGERPRVLVTTTPRPTALMRRVLALPDLVETRGATRDNPHLPQSFVAAMAAQYGGTRLGRQELDGELIDDVEGALWTRATVEGCRVAVAPALTRVVVGVDPPASASGDACGIVVAGLGADGDAYVLEDASVAGQSPEGWARTVAAAAARHGADRVVAEANQGGDMVRSVLQAADTALPVRLVHASRGKVARAEPVAAFYERGRVRHVGAWPALEEELCGLMVGGGYGGPGRSPDRADALVWAVTALLVGRRGTVGVRAV</sequence>
<evidence type="ECO:0000313" key="4">
    <source>
        <dbReference type="Proteomes" id="UP000219494"/>
    </source>
</evidence>
<dbReference type="OrthoDB" id="4519042at2"/>
<dbReference type="InterPro" id="IPR035421">
    <property type="entry name" value="Terminase_6C"/>
</dbReference>
<dbReference type="Gene3D" id="3.40.50.300">
    <property type="entry name" value="P-loop containing nucleotide triphosphate hydrolases"/>
    <property type="match status" value="1"/>
</dbReference>
<feature type="domain" description="Terminase large subunit gp17-like C-terminal" evidence="2">
    <location>
        <begin position="274"/>
        <end position="421"/>
    </location>
</feature>
<reference evidence="3 4" key="1">
    <citation type="submission" date="2017-07" db="EMBL/GenBank/DDBJ databases">
        <authorList>
            <person name="Sun Z.S."/>
            <person name="Albrecht U."/>
            <person name="Echele G."/>
            <person name="Lee C.C."/>
        </authorList>
    </citation>
    <scope>NUCLEOTIDE SEQUENCE [LARGE SCALE GENOMIC DNA]</scope>
    <source>
        <strain evidence="3 4">CGMCC 1.12672</strain>
    </source>
</reference>
<dbReference type="Pfam" id="PF03237">
    <property type="entry name" value="Terminase_6N"/>
    <property type="match status" value="1"/>
</dbReference>
<gene>
    <name evidence="3" type="ORF">SAMN06297144_1443</name>
</gene>
<keyword evidence="4" id="KW-1185">Reference proteome</keyword>
<evidence type="ECO:0000256" key="1">
    <source>
        <dbReference type="ARBA" id="ARBA00022612"/>
    </source>
</evidence>
<organism evidence="3 4">
    <name type="scientific">Sphingomonas guangdongensis</name>
    <dbReference type="NCBI Taxonomy" id="1141890"/>
    <lineage>
        <taxon>Bacteria</taxon>
        <taxon>Pseudomonadati</taxon>
        <taxon>Pseudomonadota</taxon>
        <taxon>Alphaproteobacteria</taxon>
        <taxon>Sphingomonadales</taxon>
        <taxon>Sphingomonadaceae</taxon>
        <taxon>Sphingomonas</taxon>
    </lineage>
</organism>
<dbReference type="Pfam" id="PF17289">
    <property type="entry name" value="Terminase_6C"/>
    <property type="match status" value="1"/>
</dbReference>
<dbReference type="EMBL" id="OBMI01000001">
    <property type="protein sequence ID" value="SOB81186.1"/>
    <property type="molecule type" value="Genomic_DNA"/>
</dbReference>
<dbReference type="AlphaFoldDB" id="A0A285QH69"/>
<proteinExistence type="predicted"/>
<dbReference type="Proteomes" id="UP000219494">
    <property type="component" value="Unassembled WGS sequence"/>
</dbReference>
<dbReference type="RefSeq" id="WP_097063209.1">
    <property type="nucleotide sequence ID" value="NZ_OBMI01000001.1"/>
</dbReference>
<name>A0A285QH69_9SPHN</name>
<evidence type="ECO:0000259" key="2">
    <source>
        <dbReference type="Pfam" id="PF17289"/>
    </source>
</evidence>
<evidence type="ECO:0000313" key="3">
    <source>
        <dbReference type="EMBL" id="SOB81186.1"/>
    </source>
</evidence>
<dbReference type="InterPro" id="IPR027417">
    <property type="entry name" value="P-loop_NTPase"/>
</dbReference>
<protein>
    <submittedName>
        <fullName evidence="3">Large terminase phage packaging protein</fullName>
    </submittedName>
</protein>